<dbReference type="Proteomes" id="UP000446768">
    <property type="component" value="Unassembled WGS sequence"/>
</dbReference>
<name>A0A7X2IIY5_9BURK</name>
<accession>A0A7X2IIY5</accession>
<dbReference type="RefSeq" id="WP_154371173.1">
    <property type="nucleotide sequence ID" value="NZ_WKJJ01000002.1"/>
</dbReference>
<dbReference type="EMBL" id="WKJJ01000002">
    <property type="protein sequence ID" value="MRV70676.1"/>
    <property type="molecule type" value="Genomic_DNA"/>
</dbReference>
<sequence>MRIIDLIHQLLPAGTDAAYLVEAPTREILNRPGGARATFPSYSLCPVWPPDLFAVVGTIIERSGCYTEASPDRNRLSQHAAELAAMARTAASWQRMLERPPQAVRQLWHQLVSNYGMIPLAQVAEHPSVLRVLLHLFAIADEASAGMGWDRRARDGRHSELALNVLINAVDDPSIPNPFVLPYWPHSLCGMVSPDHVVVLPKSLTTTKGCTIRSLSHHLALLPCRTTLNPSWFLVSRKAAQRRANEIRLLLVPYPFFIPDDSFELTSSRTQLGNGTTHAAFFRLRQRWLEDAAGPTLSGTDLAELLVLPLIEQATAASGGLAPNGIVFPECALSEQVANELVKALAGTEIEFLITGVLAENARTGRSLNQAKMYALIEGEGALPREQNKHHRWRIDQTQADTYGLNFDTDPDNHQWWEDIHLTGRQLPFYAFRKDMSMVTLICEDLARMDPAMNAIRAVGPNLVVALLMDSPQLYFRWPGRYAGVLTDEPGCSVLSLTCLATVDRSNRYFKSTRRVVGLWSQPSIQGKAAAQEEIEVQPDHHGVLLTLKSSPFHQTTLDNRSDAYAARQLSLIGQQSLQVQI</sequence>
<dbReference type="AlphaFoldDB" id="A0A7X2IIY5"/>
<evidence type="ECO:0000313" key="1">
    <source>
        <dbReference type="EMBL" id="MRV70676.1"/>
    </source>
</evidence>
<protein>
    <submittedName>
        <fullName evidence="1">Uncharacterized protein</fullName>
    </submittedName>
</protein>
<reference evidence="1 2" key="1">
    <citation type="submission" date="2019-11" db="EMBL/GenBank/DDBJ databases">
        <title>Novel species isolated from a subtropical stream in China.</title>
        <authorList>
            <person name="Lu H."/>
        </authorList>
    </citation>
    <scope>NUCLEOTIDE SEQUENCE [LARGE SCALE GENOMIC DNA]</scope>
    <source>
        <strain evidence="1 2">FT92W</strain>
    </source>
</reference>
<organism evidence="1 2">
    <name type="scientific">Pseudoduganella rivuli</name>
    <dbReference type="NCBI Taxonomy" id="2666085"/>
    <lineage>
        <taxon>Bacteria</taxon>
        <taxon>Pseudomonadati</taxon>
        <taxon>Pseudomonadota</taxon>
        <taxon>Betaproteobacteria</taxon>
        <taxon>Burkholderiales</taxon>
        <taxon>Oxalobacteraceae</taxon>
        <taxon>Telluria group</taxon>
        <taxon>Pseudoduganella</taxon>
    </lineage>
</organism>
<proteinExistence type="predicted"/>
<gene>
    <name evidence="1" type="ORF">GJ700_02950</name>
</gene>
<comment type="caution">
    <text evidence="1">The sequence shown here is derived from an EMBL/GenBank/DDBJ whole genome shotgun (WGS) entry which is preliminary data.</text>
</comment>
<keyword evidence="2" id="KW-1185">Reference proteome</keyword>
<evidence type="ECO:0000313" key="2">
    <source>
        <dbReference type="Proteomes" id="UP000446768"/>
    </source>
</evidence>